<organism evidence="2 3">
    <name type="scientific">Iamia majanohamensis</name>
    <dbReference type="NCBI Taxonomy" id="467976"/>
    <lineage>
        <taxon>Bacteria</taxon>
        <taxon>Bacillati</taxon>
        <taxon>Actinomycetota</taxon>
        <taxon>Acidimicrobiia</taxon>
        <taxon>Acidimicrobiales</taxon>
        <taxon>Iamiaceae</taxon>
        <taxon>Iamia</taxon>
    </lineage>
</organism>
<feature type="transmembrane region" description="Helical" evidence="1">
    <location>
        <begin position="125"/>
        <end position="145"/>
    </location>
</feature>
<feature type="transmembrane region" description="Helical" evidence="1">
    <location>
        <begin position="83"/>
        <end position="105"/>
    </location>
</feature>
<gene>
    <name evidence="2" type="ORF">PO878_05770</name>
</gene>
<dbReference type="AlphaFoldDB" id="A0AAE9YBT8"/>
<feature type="transmembrane region" description="Helical" evidence="1">
    <location>
        <begin position="42"/>
        <end position="62"/>
    </location>
</feature>
<sequence length="153" mass="16948">MLRRLRQWYGAGPLHLLALLASFALAGYAAVQLVPDEPRKVIVWFVAAVVLHDLVLFPLYALADRSLVDVVRHRGPVSEPRRLALNHIRFPVLLSGLLLLVWAPLILGLTDGYEDATGMTTDVYMGRWLGVTAALFLASAAVYAVRLRRHRAG</sequence>
<dbReference type="KEGG" id="ima:PO878_05770"/>
<keyword evidence="1" id="KW-0812">Transmembrane</keyword>
<accession>A0AAE9YBT8</accession>
<evidence type="ECO:0000313" key="3">
    <source>
        <dbReference type="Proteomes" id="UP001216390"/>
    </source>
</evidence>
<reference evidence="2" key="1">
    <citation type="submission" date="2023-01" db="EMBL/GenBank/DDBJ databases">
        <title>The diversity of Class Acidimicrobiia in South China Sea sediment environments and the proposal of Iamia marina sp. nov., a novel species of the genus Iamia.</title>
        <authorList>
            <person name="He Y."/>
            <person name="Tian X."/>
        </authorList>
    </citation>
    <scope>NUCLEOTIDE SEQUENCE</scope>
    <source>
        <strain evidence="2">DSM 19957</strain>
    </source>
</reference>
<evidence type="ECO:0000256" key="1">
    <source>
        <dbReference type="SAM" id="Phobius"/>
    </source>
</evidence>
<dbReference type="EMBL" id="CP116942">
    <property type="protein sequence ID" value="WCO68233.1"/>
    <property type="molecule type" value="Genomic_DNA"/>
</dbReference>
<keyword evidence="1" id="KW-1133">Transmembrane helix</keyword>
<name>A0AAE9YBT8_9ACTN</name>
<proteinExistence type="predicted"/>
<protein>
    <submittedName>
        <fullName evidence="2">Uncharacterized protein</fullName>
    </submittedName>
</protein>
<keyword evidence="3" id="KW-1185">Reference proteome</keyword>
<evidence type="ECO:0000313" key="2">
    <source>
        <dbReference type="EMBL" id="WCO68233.1"/>
    </source>
</evidence>
<dbReference type="Proteomes" id="UP001216390">
    <property type="component" value="Chromosome"/>
</dbReference>
<dbReference type="RefSeq" id="WP_272737750.1">
    <property type="nucleotide sequence ID" value="NZ_CP116942.1"/>
</dbReference>
<keyword evidence="1" id="KW-0472">Membrane</keyword>